<organism evidence="2 3">
    <name type="scientific">Litchfieldia luteola</name>
    <dbReference type="NCBI Taxonomy" id="682179"/>
    <lineage>
        <taxon>Bacteria</taxon>
        <taxon>Bacillati</taxon>
        <taxon>Bacillota</taxon>
        <taxon>Bacilli</taxon>
        <taxon>Bacillales</taxon>
        <taxon>Bacillaceae</taxon>
        <taxon>Litchfieldia</taxon>
    </lineage>
</organism>
<sequence length="138" mass="16261">MSGMVTDGEKLILFVLTLYTTKFLLKIVLIDVFKVDKKPYHMEFVNNKHQKINMIVVAFIIINLLLFYYLQHLNIISQMLFLGLCFVHLAIPLFIEAFLWWKEDNESRYFVLCIGDELLFITFGIVIWQFGIFGLTTI</sequence>
<protein>
    <submittedName>
        <fullName evidence="2">DUF4181 domain-containing protein</fullName>
    </submittedName>
</protein>
<feature type="transmembrane region" description="Helical" evidence="1">
    <location>
        <begin position="109"/>
        <end position="130"/>
    </location>
</feature>
<dbReference type="EMBL" id="JADCLJ010000024">
    <property type="protein sequence ID" value="MBE4909955.1"/>
    <property type="molecule type" value="Genomic_DNA"/>
</dbReference>
<dbReference type="InterPro" id="IPR025441">
    <property type="entry name" value="DUF4181"/>
</dbReference>
<reference evidence="2 3" key="1">
    <citation type="submission" date="2020-10" db="EMBL/GenBank/DDBJ databases">
        <title>Bacillus sp. HD4P25, an endophyte from a halophyte.</title>
        <authorList>
            <person name="Sun J.-Q."/>
        </authorList>
    </citation>
    <scope>NUCLEOTIDE SEQUENCE [LARGE SCALE GENOMIC DNA]</scope>
    <source>
        <strain evidence="2 3">YIM 93174</strain>
    </source>
</reference>
<gene>
    <name evidence="2" type="ORF">IMZ08_18115</name>
</gene>
<dbReference type="Pfam" id="PF13789">
    <property type="entry name" value="DUF4181"/>
    <property type="match status" value="1"/>
</dbReference>
<feature type="transmembrane region" description="Helical" evidence="1">
    <location>
        <begin position="76"/>
        <end position="100"/>
    </location>
</feature>
<comment type="caution">
    <text evidence="2">The sequence shown here is derived from an EMBL/GenBank/DDBJ whole genome shotgun (WGS) entry which is preliminary data.</text>
</comment>
<accession>A0ABR9QN73</accession>
<feature type="transmembrane region" description="Helical" evidence="1">
    <location>
        <begin position="52"/>
        <end position="70"/>
    </location>
</feature>
<feature type="transmembrane region" description="Helical" evidence="1">
    <location>
        <begin position="12"/>
        <end position="32"/>
    </location>
</feature>
<keyword evidence="3" id="KW-1185">Reference proteome</keyword>
<evidence type="ECO:0000313" key="2">
    <source>
        <dbReference type="EMBL" id="MBE4909955.1"/>
    </source>
</evidence>
<proteinExistence type="predicted"/>
<evidence type="ECO:0000256" key="1">
    <source>
        <dbReference type="SAM" id="Phobius"/>
    </source>
</evidence>
<keyword evidence="1" id="KW-0472">Membrane</keyword>
<keyword evidence="1" id="KW-1133">Transmembrane helix</keyword>
<dbReference type="Proteomes" id="UP001516662">
    <property type="component" value="Unassembled WGS sequence"/>
</dbReference>
<name>A0ABR9QN73_9BACI</name>
<evidence type="ECO:0000313" key="3">
    <source>
        <dbReference type="Proteomes" id="UP001516662"/>
    </source>
</evidence>
<keyword evidence="1" id="KW-0812">Transmembrane</keyword>